<organism evidence="2 3">
    <name type="scientific">Tanacetum coccineum</name>
    <dbReference type="NCBI Taxonomy" id="301880"/>
    <lineage>
        <taxon>Eukaryota</taxon>
        <taxon>Viridiplantae</taxon>
        <taxon>Streptophyta</taxon>
        <taxon>Embryophyta</taxon>
        <taxon>Tracheophyta</taxon>
        <taxon>Spermatophyta</taxon>
        <taxon>Magnoliopsida</taxon>
        <taxon>eudicotyledons</taxon>
        <taxon>Gunneridae</taxon>
        <taxon>Pentapetalae</taxon>
        <taxon>asterids</taxon>
        <taxon>campanulids</taxon>
        <taxon>Asterales</taxon>
        <taxon>Asteraceae</taxon>
        <taxon>Asteroideae</taxon>
        <taxon>Anthemideae</taxon>
        <taxon>Anthemidinae</taxon>
        <taxon>Tanacetum</taxon>
    </lineage>
</organism>
<dbReference type="Pfam" id="PF07727">
    <property type="entry name" value="RVT_2"/>
    <property type="match status" value="1"/>
</dbReference>
<dbReference type="CDD" id="cd09272">
    <property type="entry name" value="RNase_HI_RT_Ty1"/>
    <property type="match status" value="1"/>
</dbReference>
<feature type="domain" description="Reverse transcriptase Ty1/copia-type" evidence="1">
    <location>
        <begin position="213"/>
        <end position="457"/>
    </location>
</feature>
<dbReference type="PANTHER" id="PTHR11439">
    <property type="entry name" value="GAG-POL-RELATED RETROTRANSPOSON"/>
    <property type="match status" value="1"/>
</dbReference>
<protein>
    <submittedName>
        <fullName evidence="2">Retrotransposon protein, putative, ty1-copia subclass</fullName>
    </submittedName>
</protein>
<name>A0ABQ5BW24_9ASTR</name>
<proteinExistence type="predicted"/>
<accession>A0ABQ5BW24</accession>
<gene>
    <name evidence="2" type="ORF">Tco_0876812</name>
</gene>
<dbReference type="InterPro" id="IPR013103">
    <property type="entry name" value="RVT_2"/>
</dbReference>
<dbReference type="Proteomes" id="UP001151760">
    <property type="component" value="Unassembled WGS sequence"/>
</dbReference>
<reference evidence="2" key="2">
    <citation type="submission" date="2022-01" db="EMBL/GenBank/DDBJ databases">
        <authorList>
            <person name="Yamashiro T."/>
            <person name="Shiraishi A."/>
            <person name="Satake H."/>
            <person name="Nakayama K."/>
        </authorList>
    </citation>
    <scope>NUCLEOTIDE SEQUENCE</scope>
</reference>
<dbReference type="InterPro" id="IPR043502">
    <property type="entry name" value="DNA/RNA_pol_sf"/>
</dbReference>
<comment type="caution">
    <text evidence="2">The sequence shown here is derived from an EMBL/GenBank/DDBJ whole genome shotgun (WGS) entry which is preliminary data.</text>
</comment>
<keyword evidence="3" id="KW-1185">Reference proteome</keyword>
<evidence type="ECO:0000259" key="1">
    <source>
        <dbReference type="Pfam" id="PF07727"/>
    </source>
</evidence>
<evidence type="ECO:0000313" key="3">
    <source>
        <dbReference type="Proteomes" id="UP001151760"/>
    </source>
</evidence>
<reference evidence="2" key="1">
    <citation type="journal article" date="2022" name="Int. J. Mol. Sci.">
        <title>Draft Genome of Tanacetum Coccineum: Genomic Comparison of Closely Related Tanacetum-Family Plants.</title>
        <authorList>
            <person name="Yamashiro T."/>
            <person name="Shiraishi A."/>
            <person name="Nakayama K."/>
            <person name="Satake H."/>
        </authorList>
    </citation>
    <scope>NUCLEOTIDE SEQUENCE</scope>
</reference>
<dbReference type="EMBL" id="BQNB010013612">
    <property type="protein sequence ID" value="GJT18106.1"/>
    <property type="molecule type" value="Genomic_DNA"/>
</dbReference>
<sequence length="592" mass="68787">MGLWYSKDTDMSLTAYADVDHAGCQDTRRSTWGSAQFLGDKLVSWSSKKQKCTAISSTEAEYIAFSRCCAQIPWMRLQLTDYGFQFNKIPLYHFIKEQVENGVMELYFVRIEYQLADIFTKSLPRERFNFLIEKLGMRSMSPETLKRLAEEMDELWWPSLFLSGALFQPHGERDISSSFSMHHLSSHGEIASILYTSKWKEAMKSEIQSMYDNQVWNLVDTTPDLKMVGCKWIFKKKTDMNGKVHAYKARLVAKGYTQTHWIDYEKTFSPVAKIKSIRIMLAIVAFHDYEIWQMDVKTAFLNKKQTKDVFMAQPKGFKNEKYPKRVCKLQKVIYGLKQAFHSWNLCFHEKVTQFRFSRSKDDSCIYVKVSGSVVVFLVLYVDDILLIGNDIPTLQSVKDWLGKCFVIKDLRDAAYILGIKIYKDRSKHLIGLSQDRYLDNILKRFKMENSKKRNLPLYHGIKISKDLCPKTDEELDRMSRVPYASAIGSIMYAMTCIRPDVPFALSMVSRHQHNPGEGHWTVVKNILKYLRNTKDEFLVYDGEEELRVTGYCGASWKTNEVFSTWMTFGGNTRDLGSFGEETDKITNLHQES</sequence>
<dbReference type="PANTHER" id="PTHR11439:SF509">
    <property type="entry name" value="RNA-DIRECTED DNA POLYMERASE"/>
    <property type="match status" value="1"/>
</dbReference>
<evidence type="ECO:0000313" key="2">
    <source>
        <dbReference type="EMBL" id="GJT18106.1"/>
    </source>
</evidence>
<dbReference type="SUPFAM" id="SSF56672">
    <property type="entry name" value="DNA/RNA polymerases"/>
    <property type="match status" value="1"/>
</dbReference>